<reference evidence="21" key="1">
    <citation type="submission" date="2018-03" db="EMBL/GenBank/DDBJ databases">
        <title>The relapsing fever spirochete Borrelia turicatae persists in the highly oxidative environment of its soft-bodied tick vector.</title>
        <authorList>
            <person name="Bourret T.J."/>
            <person name="Boyle W.K."/>
            <person name="Valenzuela J.G."/>
            <person name="Oliveira F."/>
            <person name="Lopez J.E."/>
        </authorList>
    </citation>
    <scope>NUCLEOTIDE SEQUENCE</scope>
    <source>
        <strain evidence="21">Kansas strain/isolate</strain>
        <tissue evidence="21">Salivary glands</tissue>
    </source>
</reference>
<evidence type="ECO:0000256" key="4">
    <source>
        <dbReference type="ARBA" id="ARBA00006492"/>
    </source>
</evidence>
<dbReference type="InterPro" id="IPR029044">
    <property type="entry name" value="Nucleotide-diphossugar_trans"/>
</dbReference>
<dbReference type="GO" id="GO:0006487">
    <property type="term" value="P:protein N-linked glycosylation"/>
    <property type="evidence" value="ECO:0007669"/>
    <property type="project" value="TreeGrafter"/>
</dbReference>
<evidence type="ECO:0000256" key="17">
    <source>
        <dbReference type="ARBA" id="ARBA00038949"/>
    </source>
</evidence>
<evidence type="ECO:0000256" key="2">
    <source>
        <dbReference type="ARBA" id="ARBA00004556"/>
    </source>
</evidence>
<evidence type="ECO:0000256" key="6">
    <source>
        <dbReference type="ARBA" id="ARBA00022676"/>
    </source>
</evidence>
<dbReference type="GO" id="GO:0003827">
    <property type="term" value="F:alpha-1,3-mannosylglycoprotein 2-beta-N-acetylglucosaminyltransferase activity"/>
    <property type="evidence" value="ECO:0007669"/>
    <property type="project" value="UniProtKB-UniRule"/>
</dbReference>
<dbReference type="GO" id="GO:0048471">
    <property type="term" value="C:perinuclear region of cytoplasm"/>
    <property type="evidence" value="ECO:0007669"/>
    <property type="project" value="UniProtKB-SubCell"/>
</dbReference>
<dbReference type="InterPro" id="IPR052261">
    <property type="entry name" value="Glycosyltransferase_13"/>
</dbReference>
<evidence type="ECO:0000256" key="8">
    <source>
        <dbReference type="ARBA" id="ARBA00022692"/>
    </source>
</evidence>
<dbReference type="Gene3D" id="3.10.180.20">
    <property type="entry name" value="N-Acetylglucosaminyltransferase I, Domain 2"/>
    <property type="match status" value="1"/>
</dbReference>
<dbReference type="FunFam" id="3.90.550.10:FF:000055">
    <property type="entry name" value="Alpha-1,3-mannosyl-glycoprotein 2-beta-N-acetylglucosaminyltransferase"/>
    <property type="match status" value="1"/>
</dbReference>
<evidence type="ECO:0000256" key="1">
    <source>
        <dbReference type="ARBA" id="ARBA00004323"/>
    </source>
</evidence>
<dbReference type="EMBL" id="GGLE01003657">
    <property type="protein sequence ID" value="MBY07783.1"/>
    <property type="molecule type" value="Transcribed_RNA"/>
</dbReference>
<evidence type="ECO:0000256" key="7">
    <source>
        <dbReference type="ARBA" id="ARBA00022679"/>
    </source>
</evidence>
<dbReference type="GeneID" id="135385912"/>
<evidence type="ECO:0000256" key="11">
    <source>
        <dbReference type="ARBA" id="ARBA00022989"/>
    </source>
</evidence>
<keyword evidence="11" id="KW-1133">Transmembrane helix</keyword>
<organism evidence="21">
    <name type="scientific">Ornithodoros turicata</name>
    <dbReference type="NCBI Taxonomy" id="34597"/>
    <lineage>
        <taxon>Eukaryota</taxon>
        <taxon>Metazoa</taxon>
        <taxon>Ecdysozoa</taxon>
        <taxon>Arthropoda</taxon>
        <taxon>Chelicerata</taxon>
        <taxon>Arachnida</taxon>
        <taxon>Acari</taxon>
        <taxon>Parasitiformes</taxon>
        <taxon>Ixodida</taxon>
        <taxon>Ixodoidea</taxon>
        <taxon>Argasidae</taxon>
        <taxon>Ornithodorinae</taxon>
        <taxon>Ornithodoros</taxon>
    </lineage>
</organism>
<dbReference type="UniPathway" id="UPA00378"/>
<dbReference type="CDD" id="cd02514">
    <property type="entry name" value="GT13_GLCNAC-TI"/>
    <property type="match status" value="1"/>
</dbReference>
<comment type="similarity">
    <text evidence="4 20">Belongs to the glycosyltransferase 13 family.</text>
</comment>
<evidence type="ECO:0000256" key="19">
    <source>
        <dbReference type="ARBA" id="ARBA00049421"/>
    </source>
</evidence>
<keyword evidence="14" id="KW-1015">Disulfide bond</keyword>
<dbReference type="KEGG" id="oti:135385912"/>
<protein>
    <recommendedName>
        <fullName evidence="17 20">Alpha-1,3-mannosyl-glycoprotein 2-beta-N-acetylglucosaminyltransferase</fullName>
        <shortName evidence="20">GNT-I</shortName>
        <shortName evidence="20">GlcNAc-T I</shortName>
        <ecNumber evidence="17 20">2.4.1.101</ecNumber>
    </recommendedName>
    <alternativeName>
        <fullName evidence="18 20">N-glycosyl-oligosaccharide-glycoprotein N-acetylglucosaminyltransferase I</fullName>
    </alternativeName>
</protein>
<evidence type="ECO:0000256" key="5">
    <source>
        <dbReference type="ARBA" id="ARBA00022490"/>
    </source>
</evidence>
<dbReference type="AlphaFoldDB" id="A0A2R5LE31"/>
<evidence type="ECO:0000313" key="21">
    <source>
        <dbReference type="EMBL" id="MBY07783.1"/>
    </source>
</evidence>
<evidence type="ECO:0000256" key="9">
    <source>
        <dbReference type="ARBA" id="ARBA00022723"/>
    </source>
</evidence>
<dbReference type="RefSeq" id="XP_064471604.1">
    <property type="nucleotide sequence ID" value="XM_064615534.1"/>
</dbReference>
<keyword evidence="10 20" id="KW-0735">Signal-anchor</keyword>
<dbReference type="InterPro" id="IPR004139">
    <property type="entry name" value="Glyco_trans_13"/>
</dbReference>
<dbReference type="EC" id="2.4.1.101" evidence="17 20"/>
<keyword evidence="13" id="KW-0472">Membrane</keyword>
<evidence type="ECO:0000256" key="14">
    <source>
        <dbReference type="ARBA" id="ARBA00023157"/>
    </source>
</evidence>
<comment type="subcellular location">
    <subcellularLocation>
        <location evidence="2">Cytoplasm</location>
        <location evidence="2">Perinuclear region</location>
    </subcellularLocation>
    <subcellularLocation>
        <location evidence="1 20">Golgi apparatus membrane</location>
        <topology evidence="1 20">Single-pass type II membrane protein</topology>
    </subcellularLocation>
</comment>
<keyword evidence="8" id="KW-0812">Transmembrane</keyword>
<sequence>MRKRSFILIVSLALVSWGGVTYHLFSQRPLASKVFRPGKIRTQLDQLEQELQAQVSANAELLNNLRHIKEKLNAPDNKTEAPVLGDNPTIAVLLFACNRITVKRPIDQLLKYRPSKERFPLIVSQDCNHAVTASVIKSYGEQLTHIQQPDQSDIPLVGKQKKFKGYYKIARHYGWALNKTFHDFTYDSVIIVEDDLELSPDFFEYFASLHTILRSDPTLFCVSAWNDNGKAGLVADNPELLYRSDFFPGLGWMMTKDIWLELQTKWPTTFWDDWIRQPEQRKDRACIRPEISRTKTFGKIGVSNGLFYEKHLKFIQLNNKFVPFTKKDLSYLKKDNYDVTFVKEVYGSPSVTIKQLLKGGVEGSEPVRVTYDSKASFKTIAKSLSLMDDFKSGVPRTGYRGVVSIMYHGRRVYIAPPADWKGYNKSWS</sequence>
<keyword evidence="12 20" id="KW-0333">Golgi apparatus</keyword>
<keyword evidence="9 20" id="KW-0479">Metal-binding</keyword>
<evidence type="ECO:0000256" key="3">
    <source>
        <dbReference type="ARBA" id="ARBA00004922"/>
    </source>
</evidence>
<dbReference type="Pfam" id="PF03071">
    <property type="entry name" value="GNT-I"/>
    <property type="match status" value="1"/>
</dbReference>
<dbReference type="PANTHER" id="PTHR10468">
    <property type="entry name" value="PROTEIN O-LINKED-MANNOSE BETA-1,2-N-ACETYLGLUCOSAMINYLTRANSFERASE 1/ALPHA-1,3-MANNOSYL-GLYCOPROTEIN 2-BETA-N-ACETYLGLUCOSAMINYLTRANSFERASE"/>
    <property type="match status" value="1"/>
</dbReference>
<keyword evidence="15 20" id="KW-0464">Manganese</keyword>
<dbReference type="PANTHER" id="PTHR10468:SF0">
    <property type="entry name" value="ALPHA-1,3-MANNOSYL-GLYCOPROTEIN 2-BETA-N-ACETYLGLUCOSAMINYLTRANSFERASE"/>
    <property type="match status" value="1"/>
</dbReference>
<keyword evidence="7 21" id="KW-0808">Transferase</keyword>
<evidence type="ECO:0000256" key="13">
    <source>
        <dbReference type="ARBA" id="ARBA00023136"/>
    </source>
</evidence>
<evidence type="ECO:0000256" key="12">
    <source>
        <dbReference type="ARBA" id="ARBA00023034"/>
    </source>
</evidence>
<proteinExistence type="inferred from homology"/>
<comment type="pathway">
    <text evidence="3 20">Protein modification; protein glycosylation.</text>
</comment>
<name>A0A2R5LE31_9ACAR</name>
<dbReference type="FunFam" id="3.10.180.20:FF:000001">
    <property type="entry name" value="alpha-1,3-mannosyl-glycoprotein 2-beta-N-acetylglucosaminyltransferase"/>
    <property type="match status" value="1"/>
</dbReference>
<evidence type="ECO:0000256" key="10">
    <source>
        <dbReference type="ARBA" id="ARBA00022968"/>
    </source>
</evidence>
<dbReference type="Gene3D" id="3.90.550.10">
    <property type="entry name" value="Spore Coat Polysaccharide Biosynthesis Protein SpsA, Chain A"/>
    <property type="match status" value="1"/>
</dbReference>
<comment type="catalytic activity">
    <reaction evidence="19 20">
        <text>N(4)-(alpha-D-Man-(1-&gt;3)-[alpha-D-Man-(1-&gt;3)-[alpha-D-Man-(1-&gt;6)]-alpha-D-Man-(1-&gt;6)]-beta-D-Man-(1-&gt;4)-beta-D-GlcNAc-(1-&gt;4)-beta-D-GlcNAc)-L-asparaginyl-[protein] (N-glucan mannose isomer 5A1,2) + UDP-N-acetyl-alpha-D-glucosamine = N(4)-{beta-D-GlcNAc-(1-&gt;2)-alpha-D-Man-(1-&gt;3)-[alpha-D-Man-(1-&gt;3)-[alpha-D-Man-(1-&gt;6)]-alpha-D-Man-(1-&gt;6)]-beta-D-Man-(1-&gt;4)-beta-D-GlcNAc-(1-&gt;4)-beta-D-GlcNAc}-L-asparaginyl-[protein] + UDP + H(+)</text>
        <dbReference type="Rhea" id="RHEA:11456"/>
        <dbReference type="Rhea" id="RHEA-COMP:14367"/>
        <dbReference type="Rhea" id="RHEA-COMP:14368"/>
        <dbReference type="ChEBI" id="CHEBI:15378"/>
        <dbReference type="ChEBI" id="CHEBI:57705"/>
        <dbReference type="ChEBI" id="CHEBI:58223"/>
        <dbReference type="ChEBI" id="CHEBI:59087"/>
        <dbReference type="ChEBI" id="CHEBI:60625"/>
        <dbReference type="EC" id="2.4.1.101"/>
    </reaction>
</comment>
<evidence type="ECO:0000256" key="16">
    <source>
        <dbReference type="ARBA" id="ARBA00037706"/>
    </source>
</evidence>
<comment type="cofactor">
    <cofactor evidence="20">
        <name>Mn(2+)</name>
        <dbReference type="ChEBI" id="CHEBI:29035"/>
    </cofactor>
    <text evidence="20">The cofactor is mostly bound to the substrate.</text>
</comment>
<dbReference type="GO" id="GO:0030145">
    <property type="term" value="F:manganese ion binding"/>
    <property type="evidence" value="ECO:0007669"/>
    <property type="project" value="UniProtKB-UniRule"/>
</dbReference>
<evidence type="ECO:0000256" key="20">
    <source>
        <dbReference type="RuleBase" id="RU368119"/>
    </source>
</evidence>
<comment type="function">
    <text evidence="16 20">Initiates complex N-linked carbohydrate formation. Essential for the conversion of high-mannose to hybrid and complex N-glycans.</text>
</comment>
<dbReference type="RefSeq" id="XP_064471603.1">
    <property type="nucleotide sequence ID" value="XM_064615533.1"/>
</dbReference>
<keyword evidence="5" id="KW-0963">Cytoplasm</keyword>
<dbReference type="SUPFAM" id="SSF53448">
    <property type="entry name" value="Nucleotide-diphospho-sugar transferases"/>
    <property type="match status" value="1"/>
</dbReference>
<evidence type="ECO:0000256" key="15">
    <source>
        <dbReference type="ARBA" id="ARBA00023211"/>
    </source>
</evidence>
<accession>A0A2R5LE31</accession>
<evidence type="ECO:0000256" key="18">
    <source>
        <dbReference type="ARBA" id="ARBA00041712"/>
    </source>
</evidence>
<keyword evidence="6 20" id="KW-0328">Glycosyltransferase</keyword>
<dbReference type="GO" id="GO:0000139">
    <property type="term" value="C:Golgi membrane"/>
    <property type="evidence" value="ECO:0007669"/>
    <property type="project" value="UniProtKB-SubCell"/>
</dbReference>